<evidence type="ECO:0000259" key="1">
    <source>
        <dbReference type="PROSITE" id="PS50075"/>
    </source>
</evidence>
<dbReference type="Gene3D" id="3.30.559.10">
    <property type="entry name" value="Chloramphenicol acetyltransferase-like domain"/>
    <property type="match status" value="1"/>
</dbReference>
<evidence type="ECO:0000313" key="3">
    <source>
        <dbReference type="Proteomes" id="UP001623232"/>
    </source>
</evidence>
<dbReference type="SUPFAM" id="SSF56801">
    <property type="entry name" value="Acetyl-CoA synthetase-like"/>
    <property type="match status" value="1"/>
</dbReference>
<dbReference type="Gene3D" id="1.10.1200.10">
    <property type="entry name" value="ACP-like"/>
    <property type="match status" value="1"/>
</dbReference>
<dbReference type="InterPro" id="IPR025110">
    <property type="entry name" value="AMP-bd_C"/>
</dbReference>
<dbReference type="Proteomes" id="UP001623232">
    <property type="component" value="Chromosome"/>
</dbReference>
<dbReference type="SUPFAM" id="SSF53474">
    <property type="entry name" value="alpha/beta-Hydrolases"/>
    <property type="match status" value="1"/>
</dbReference>
<dbReference type="Pfam" id="PF00668">
    <property type="entry name" value="Condensation"/>
    <property type="match status" value="1"/>
</dbReference>
<dbReference type="Pfam" id="PF00550">
    <property type="entry name" value="PP-binding"/>
    <property type="match status" value="1"/>
</dbReference>
<proteinExistence type="predicted"/>
<evidence type="ECO:0000313" key="2">
    <source>
        <dbReference type="EMBL" id="WZK90197.1"/>
    </source>
</evidence>
<dbReference type="InterPro" id="IPR036736">
    <property type="entry name" value="ACP-like_sf"/>
</dbReference>
<dbReference type="Pfam" id="PF13193">
    <property type="entry name" value="AMP-binding_C"/>
    <property type="match status" value="1"/>
</dbReference>
<dbReference type="InterPro" id="IPR009081">
    <property type="entry name" value="PP-bd_ACP"/>
</dbReference>
<feature type="domain" description="Carrier" evidence="1">
    <location>
        <begin position="971"/>
        <end position="1047"/>
    </location>
</feature>
<sequence>MTTNGQASFGQIAIWGDVQVLTDAPVHNLVWEVEIQAHISAAAMAEKLSKALSRVVRRQQGLQSVFAAIPGGVSSIRSGTETVRIEVVDATTQSRECDRKRDLEFGMAAFDLGAGPLYRFRLEHRRDATFRLVCAFHHMIIDGLTWTVFLEDLRDALTQTPSEPLSVSYQDFCEAQHKDAQSEAFAPSIAYWQEKTASPGATWDLPGDRSANSAHSAAGGVLQAVVPLRVCQLLVKRSAELGLSPFRLAFAAFSEWASRISRQQDVMIATTLGPLPTNGFKGVIGLFGTVHHIESVRTSETTFCDLANGVSRQIKLSQRHQAVALRTAFEAANGSMNRRSGYVAPPAAFTRLPSRRTFETQDMIFGEKRVFLPVANRDLGVYFQDVGESFELTWVYREARFDRSWIERAARQFEHILEQGLSDPDQKLSALATTPPAERAEILRHAIGEPADAPTDTPLHRLIERQAQKTPKATAVVCEAERLTYSEVDTKANYIAHRLTASGVKRGDLVPMVMASSPEMLLTELAVLKIGGVFVPLDSGWPKSRVLAVVNQIQTNVIVTRIQDRAALAYLDVPTVELPAPSEILQLDQCSDGVDIGADDPVYCLFTSGSTGRPKGAINTNQGVVNRIQFMLDRFCSGFDPKVLATSGTTADTLVWQYFFPLCCGGTCVIAQPEVLISPDQTAEICRKEQVTLLDYVPSVFNEIANRADNDPGFGDALASVRTILIGGEAMQPEPVNRFRARFPGISIYNSYGPTEAAISAVVHRIDENITAPVPIGRPIPNVTAVVLDDFGDIAPFDHIGELYLGGVCAGLGYLGDPGKTTHSFVQLPKVGLGRFYRTGDTAWMRGDGLLMTTGRFDNQIALNGTRIEPGEIEAALMTHPDIVEAVAVLQNNPERPHPYLAVLVVAEPDVTVTATQLRDFLADRVPRNMLPGAYYSVGALPRGASGKIDRSAATNCPDAVQLHIRCTNQRPLNELETTIVDIWKTVLAFDGIGGEDNFFLDLAGDSLTALKCHMLLEEALNRKLSLQDFFRHATPISLAQAVSNLQTPAETPPELPRFQAIQSKLQPFLKTWQGEQSRADSLLFTLNAAGRGKHLFWCFQGFNELKQLADHLGPEHPVTGMRSGHLVFDYAQPDVQALSVHYAYEIDALKPEGCLTIGGNCQATVIVREVVRQLRAKGRVVDLTIFMEDTDFSRHLGSAALLYGRDSHLNPFSHGADPSAWFNNLYPDGFTSHTIPGGHAQFFTDQNIVGLSSVIRGLLKREVSAADP</sequence>
<dbReference type="InterPro" id="IPR042099">
    <property type="entry name" value="ANL_N_sf"/>
</dbReference>
<gene>
    <name evidence="2" type="ORF">QEZ52_06520</name>
</gene>
<dbReference type="PANTHER" id="PTHR45527:SF1">
    <property type="entry name" value="FATTY ACID SYNTHASE"/>
    <property type="match status" value="1"/>
</dbReference>
<dbReference type="Pfam" id="PF00501">
    <property type="entry name" value="AMP-binding"/>
    <property type="match status" value="1"/>
</dbReference>
<dbReference type="Gene3D" id="3.40.50.1820">
    <property type="entry name" value="alpha/beta hydrolase"/>
    <property type="match status" value="1"/>
</dbReference>
<dbReference type="InterPro" id="IPR023213">
    <property type="entry name" value="CAT-like_dom_sf"/>
</dbReference>
<dbReference type="Gene3D" id="3.30.300.30">
    <property type="match status" value="1"/>
</dbReference>
<keyword evidence="3" id="KW-1185">Reference proteome</keyword>
<dbReference type="NCBIfam" id="TIGR01733">
    <property type="entry name" value="AA-adenyl-dom"/>
    <property type="match status" value="1"/>
</dbReference>
<dbReference type="InterPro" id="IPR010071">
    <property type="entry name" value="AA_adenyl_dom"/>
</dbReference>
<dbReference type="SUPFAM" id="SSF52777">
    <property type="entry name" value="CoA-dependent acyltransferases"/>
    <property type="match status" value="2"/>
</dbReference>
<dbReference type="EMBL" id="CP123584">
    <property type="protein sequence ID" value="WZK90197.1"/>
    <property type="molecule type" value="Genomic_DNA"/>
</dbReference>
<dbReference type="CDD" id="cd05930">
    <property type="entry name" value="A_NRPS"/>
    <property type="match status" value="1"/>
</dbReference>
<dbReference type="InterPro" id="IPR045851">
    <property type="entry name" value="AMP-bd_C_sf"/>
</dbReference>
<dbReference type="SUPFAM" id="SSF47336">
    <property type="entry name" value="ACP-like"/>
    <property type="match status" value="1"/>
</dbReference>
<name>A0ABZ2XY24_9RHOB</name>
<protein>
    <submittedName>
        <fullName evidence="2">Amino acid adenylation domain-containing protein</fullName>
    </submittedName>
</protein>
<dbReference type="InterPro" id="IPR000873">
    <property type="entry name" value="AMP-dep_synth/lig_dom"/>
</dbReference>
<organism evidence="2 3">
    <name type="scientific">Aliisedimentitalea scapharcae</name>
    <dbReference type="NCBI Taxonomy" id="1524259"/>
    <lineage>
        <taxon>Bacteria</taxon>
        <taxon>Pseudomonadati</taxon>
        <taxon>Pseudomonadota</taxon>
        <taxon>Alphaproteobacteria</taxon>
        <taxon>Rhodobacterales</taxon>
        <taxon>Roseobacteraceae</taxon>
        <taxon>Aliisedimentitalea</taxon>
    </lineage>
</organism>
<dbReference type="PANTHER" id="PTHR45527">
    <property type="entry name" value="NONRIBOSOMAL PEPTIDE SYNTHETASE"/>
    <property type="match status" value="1"/>
</dbReference>
<dbReference type="Gene3D" id="3.40.50.12780">
    <property type="entry name" value="N-terminal domain of ligase-like"/>
    <property type="match status" value="1"/>
</dbReference>
<dbReference type="InterPro" id="IPR029058">
    <property type="entry name" value="AB_hydrolase_fold"/>
</dbReference>
<accession>A0ABZ2XY24</accession>
<dbReference type="InterPro" id="IPR001242">
    <property type="entry name" value="Condensation_dom"/>
</dbReference>
<reference evidence="2 3" key="1">
    <citation type="submission" date="2023-04" db="EMBL/GenBank/DDBJ databases">
        <title>Complete genome sequence of Alisedimentitalea scapharcae.</title>
        <authorList>
            <person name="Rong J.-C."/>
            <person name="Yi M.-L."/>
            <person name="Zhao Q."/>
        </authorList>
    </citation>
    <scope>NUCLEOTIDE SEQUENCE [LARGE SCALE GENOMIC DNA]</scope>
    <source>
        <strain evidence="2 3">KCTC 42119</strain>
    </source>
</reference>
<dbReference type="PROSITE" id="PS50075">
    <property type="entry name" value="CARRIER"/>
    <property type="match status" value="1"/>
</dbReference>
<dbReference type="RefSeq" id="WP_406648748.1">
    <property type="nucleotide sequence ID" value="NZ_CP123584.1"/>
</dbReference>
<dbReference type="Gene3D" id="3.30.559.30">
    <property type="entry name" value="Nonribosomal peptide synthetase, condensation domain"/>
    <property type="match status" value="1"/>
</dbReference>